<comment type="subunit">
    <text evidence="6">Interacts with the iron-sulfur protein subunit within the SDH catalytic dimer.</text>
</comment>
<sequence length="136" mass="15491">MQIHQQNVRVLYKTILRLHRALPSEVRELGDQYVKDEFRRHKGVGKEHVAPFMMEWANYCGMLAQQLGLRGPKTATGKIGISFQESQLDHFDGQQIYQLYELRQSISPINEMEALRSDPPGKESSRGTKSSSGNTS</sequence>
<evidence type="ECO:0000256" key="3">
    <source>
        <dbReference type="ARBA" id="ARBA00022946"/>
    </source>
</evidence>
<dbReference type="InterPro" id="IPR008381">
    <property type="entry name" value="SDHAF3/Sdh7"/>
</dbReference>
<feature type="compositionally biased region" description="Basic and acidic residues" evidence="7">
    <location>
        <begin position="113"/>
        <end position="126"/>
    </location>
</feature>
<comment type="subcellular location">
    <subcellularLocation>
        <location evidence="1 6">Mitochondrion matrix</location>
    </subcellularLocation>
</comment>
<accession>A0ABP1Q4F4</accession>
<gene>
    <name evidence="8" type="ORF">ODALV1_LOCUS7059</name>
</gene>
<evidence type="ECO:0000256" key="2">
    <source>
        <dbReference type="ARBA" id="ARBA00006020"/>
    </source>
</evidence>
<keyword evidence="4 6" id="KW-0496">Mitochondrion</keyword>
<dbReference type="Proteomes" id="UP001642540">
    <property type="component" value="Unassembled WGS sequence"/>
</dbReference>
<feature type="region of interest" description="Disordered" evidence="7">
    <location>
        <begin position="110"/>
        <end position="136"/>
    </location>
</feature>
<evidence type="ECO:0000256" key="5">
    <source>
        <dbReference type="ARBA" id="ARBA00023186"/>
    </source>
</evidence>
<dbReference type="CDD" id="cd20270">
    <property type="entry name" value="Complex1_LYR_SDHAF3_LYRM10"/>
    <property type="match status" value="1"/>
</dbReference>
<dbReference type="EMBL" id="CAXLJM020000022">
    <property type="protein sequence ID" value="CAL8088451.1"/>
    <property type="molecule type" value="Genomic_DNA"/>
</dbReference>
<dbReference type="PANTHER" id="PTHR13137">
    <property type="entry name" value="DC11 ACN9 HOMOLOG"/>
    <property type="match status" value="1"/>
</dbReference>
<comment type="similarity">
    <text evidence="2 6">Belongs to the complex I LYR family. SDHAF3 subfamily.</text>
</comment>
<comment type="caution">
    <text evidence="8">The sequence shown here is derived from an EMBL/GenBank/DDBJ whole genome shotgun (WGS) entry which is preliminary data.</text>
</comment>
<comment type="function">
    <text evidence="6">Plays an essential role in the assembly of succinate dehydrogenase (SDH), an enzyme complex (also referred to as respiratory complex II) that is a component of both the tricarboxylic acid (TCA) cycle and the mitochondrial electron transport chain, and which couples the oxidation of succinate to fumarate with the reduction of ubiquinone (coenzyme Q) to ubiquinol. Promotes maturation of the iron-sulfur protein subunit of the SDH catalytic dimer, protecting it from the deleterious effects of oxidants. May act together with SDHAF1.</text>
</comment>
<dbReference type="PANTHER" id="PTHR13137:SF6">
    <property type="entry name" value="SUCCINATE DEHYDROGENASE ASSEMBLY FACTOR 3, MITOCHONDRIAL"/>
    <property type="match status" value="1"/>
</dbReference>
<proteinExistence type="inferred from homology"/>
<reference evidence="8 9" key="1">
    <citation type="submission" date="2024-08" db="EMBL/GenBank/DDBJ databases">
        <authorList>
            <person name="Cucini C."/>
            <person name="Frati F."/>
        </authorList>
    </citation>
    <scope>NUCLEOTIDE SEQUENCE [LARGE SCALE GENOMIC DNA]</scope>
</reference>
<organism evidence="8 9">
    <name type="scientific">Orchesella dallaii</name>
    <dbReference type="NCBI Taxonomy" id="48710"/>
    <lineage>
        <taxon>Eukaryota</taxon>
        <taxon>Metazoa</taxon>
        <taxon>Ecdysozoa</taxon>
        <taxon>Arthropoda</taxon>
        <taxon>Hexapoda</taxon>
        <taxon>Collembola</taxon>
        <taxon>Entomobryomorpha</taxon>
        <taxon>Entomobryoidea</taxon>
        <taxon>Orchesellidae</taxon>
        <taxon>Orchesellinae</taxon>
        <taxon>Orchesella</taxon>
    </lineage>
</organism>
<evidence type="ECO:0000256" key="7">
    <source>
        <dbReference type="SAM" id="MobiDB-lite"/>
    </source>
</evidence>
<dbReference type="Pfam" id="PF13233">
    <property type="entry name" value="Complex1_LYR_2"/>
    <property type="match status" value="1"/>
</dbReference>
<evidence type="ECO:0000256" key="1">
    <source>
        <dbReference type="ARBA" id="ARBA00004305"/>
    </source>
</evidence>
<keyword evidence="3" id="KW-0809">Transit peptide</keyword>
<evidence type="ECO:0000313" key="8">
    <source>
        <dbReference type="EMBL" id="CAL8088451.1"/>
    </source>
</evidence>
<feature type="compositionally biased region" description="Polar residues" evidence="7">
    <location>
        <begin position="127"/>
        <end position="136"/>
    </location>
</feature>
<keyword evidence="5 6" id="KW-0143">Chaperone</keyword>
<protein>
    <recommendedName>
        <fullName evidence="6">Succinate dehydrogenase assembly factor 3</fullName>
        <shortName evidence="6">SDH assembly factor 3</shortName>
        <shortName evidence="6">SDHAF3</shortName>
    </recommendedName>
</protein>
<evidence type="ECO:0000313" key="9">
    <source>
        <dbReference type="Proteomes" id="UP001642540"/>
    </source>
</evidence>
<evidence type="ECO:0000256" key="4">
    <source>
        <dbReference type="ARBA" id="ARBA00023128"/>
    </source>
</evidence>
<name>A0ABP1Q4F4_9HEXA</name>
<keyword evidence="9" id="KW-1185">Reference proteome</keyword>
<evidence type="ECO:0000256" key="6">
    <source>
        <dbReference type="RuleBase" id="RU368039"/>
    </source>
</evidence>